<feature type="active site" description="Proton donor/acceptor" evidence="2">
    <location>
        <position position="81"/>
    </location>
</feature>
<dbReference type="Pfam" id="PF00300">
    <property type="entry name" value="His_Phos_1"/>
    <property type="match status" value="1"/>
</dbReference>
<evidence type="ECO:0000313" key="4">
    <source>
        <dbReference type="EMBL" id="OZU87324.1"/>
    </source>
</evidence>
<sequence length="208" mass="24253">MDDVVAITLFRHGLTEENKRKSYLGWNDSPLSKEAIKTLTSYKFSGCGYDLLVSSDLQRCLYTIGLLFSKEKPMVLSEFREMNFGMFQGKSYKELRDVEEYQQWIDNMYSYTPPEGESFEQFTKRVERGWNILAEIILQKGARKPFVVTHGGVIRYLLSKFSPDNKEFWEWSIPEATGYELIFHTNQLRREEHCISLQAVPSMANENG</sequence>
<evidence type="ECO:0000256" key="3">
    <source>
        <dbReference type="PIRSR" id="PIRSR613078-2"/>
    </source>
</evidence>
<dbReference type="Gene3D" id="3.40.50.1240">
    <property type="entry name" value="Phosphoglycerate mutase-like"/>
    <property type="match status" value="1"/>
</dbReference>
<feature type="binding site" evidence="3">
    <location>
        <begin position="11"/>
        <end position="18"/>
    </location>
    <ligand>
        <name>substrate</name>
    </ligand>
</feature>
<dbReference type="EMBL" id="NPMS01000011">
    <property type="protein sequence ID" value="OZU87324.1"/>
    <property type="molecule type" value="Genomic_DNA"/>
</dbReference>
<feature type="binding site" evidence="3">
    <location>
        <position position="59"/>
    </location>
    <ligand>
        <name>substrate</name>
    </ligand>
</feature>
<dbReference type="PIRSF" id="PIRSF000709">
    <property type="entry name" value="6PFK_2-Ptase"/>
    <property type="match status" value="1"/>
</dbReference>
<dbReference type="CDD" id="cd07067">
    <property type="entry name" value="HP_PGM_like"/>
    <property type="match status" value="1"/>
</dbReference>
<evidence type="ECO:0000313" key="5">
    <source>
        <dbReference type="Proteomes" id="UP000216498"/>
    </source>
</evidence>
<reference evidence="4 5" key="1">
    <citation type="submission" date="2017-08" db="EMBL/GenBank/DDBJ databases">
        <title>Virgibacillus indicus sp. nov. and Virgibacillus profoundi sp. nov, two moderately halophilic bacteria isolated from marine sediment by using the Microfluidic Streak Plate.</title>
        <authorList>
            <person name="Xu B."/>
            <person name="Hu B."/>
            <person name="Wang J."/>
            <person name="Zhu Y."/>
            <person name="Huang L."/>
            <person name="Du W."/>
            <person name="Huang Y."/>
        </authorList>
    </citation>
    <scope>NUCLEOTIDE SEQUENCE [LARGE SCALE GENOMIC DNA]</scope>
    <source>
        <strain evidence="4 5">IO3-P2-C2</strain>
    </source>
</reference>
<feature type="active site" description="Tele-phosphohistidine intermediate" evidence="2">
    <location>
        <position position="12"/>
    </location>
</feature>
<dbReference type="InterPro" id="IPR051695">
    <property type="entry name" value="Phosphoglycerate_Mutase"/>
</dbReference>
<protein>
    <submittedName>
        <fullName evidence="4">Histidine phosphatase family protein</fullName>
    </submittedName>
</protein>
<dbReference type="SMART" id="SM00855">
    <property type="entry name" value="PGAM"/>
    <property type="match status" value="1"/>
</dbReference>
<dbReference type="GO" id="GO:0005829">
    <property type="term" value="C:cytosol"/>
    <property type="evidence" value="ECO:0007669"/>
    <property type="project" value="TreeGrafter"/>
</dbReference>
<proteinExistence type="predicted"/>
<dbReference type="InterPro" id="IPR013078">
    <property type="entry name" value="His_Pase_superF_clade-1"/>
</dbReference>
<dbReference type="AlphaFoldDB" id="A0A265N766"/>
<keyword evidence="1" id="KW-0378">Hydrolase</keyword>
<gene>
    <name evidence="4" type="ORF">CIL03_17170</name>
</gene>
<dbReference type="GO" id="GO:0045820">
    <property type="term" value="P:negative regulation of glycolytic process"/>
    <property type="evidence" value="ECO:0007669"/>
    <property type="project" value="TreeGrafter"/>
</dbReference>
<evidence type="ECO:0000256" key="2">
    <source>
        <dbReference type="PIRSR" id="PIRSR613078-1"/>
    </source>
</evidence>
<dbReference type="GO" id="GO:0004331">
    <property type="term" value="F:fructose-2,6-bisphosphate 2-phosphatase activity"/>
    <property type="evidence" value="ECO:0007669"/>
    <property type="project" value="TreeGrafter"/>
</dbReference>
<dbReference type="PANTHER" id="PTHR46517">
    <property type="entry name" value="FRUCTOSE-2,6-BISPHOSPHATASE TIGAR"/>
    <property type="match status" value="1"/>
</dbReference>
<organism evidence="4 5">
    <name type="scientific">Virgibacillus indicus</name>
    <dbReference type="NCBI Taxonomy" id="2024554"/>
    <lineage>
        <taxon>Bacteria</taxon>
        <taxon>Bacillati</taxon>
        <taxon>Bacillota</taxon>
        <taxon>Bacilli</taxon>
        <taxon>Bacillales</taxon>
        <taxon>Bacillaceae</taxon>
        <taxon>Virgibacillus</taxon>
    </lineage>
</organism>
<accession>A0A265N766</accession>
<dbReference type="PANTHER" id="PTHR46517:SF1">
    <property type="entry name" value="FRUCTOSE-2,6-BISPHOSPHATASE TIGAR"/>
    <property type="match status" value="1"/>
</dbReference>
<keyword evidence="5" id="KW-1185">Reference proteome</keyword>
<dbReference type="SUPFAM" id="SSF53254">
    <property type="entry name" value="Phosphoglycerate mutase-like"/>
    <property type="match status" value="1"/>
</dbReference>
<dbReference type="OrthoDB" id="9783269at2"/>
<dbReference type="GO" id="GO:0043456">
    <property type="term" value="P:regulation of pentose-phosphate shunt"/>
    <property type="evidence" value="ECO:0007669"/>
    <property type="project" value="TreeGrafter"/>
</dbReference>
<comment type="caution">
    <text evidence="4">The sequence shown here is derived from an EMBL/GenBank/DDBJ whole genome shotgun (WGS) entry which is preliminary data.</text>
</comment>
<dbReference type="RefSeq" id="WP_094887113.1">
    <property type="nucleotide sequence ID" value="NZ_NPMS01000011.1"/>
</dbReference>
<dbReference type="Proteomes" id="UP000216498">
    <property type="component" value="Unassembled WGS sequence"/>
</dbReference>
<dbReference type="InterPro" id="IPR029033">
    <property type="entry name" value="His_PPase_superfam"/>
</dbReference>
<name>A0A265N766_9BACI</name>
<evidence type="ECO:0000256" key="1">
    <source>
        <dbReference type="ARBA" id="ARBA00022801"/>
    </source>
</evidence>